<feature type="transmembrane region" description="Helical" evidence="10">
    <location>
        <begin position="371"/>
        <end position="394"/>
    </location>
</feature>
<protein>
    <submittedName>
        <fullName evidence="13">Sodium/proton antiporter (CPA1 family)</fullName>
    </submittedName>
</protein>
<accession>A0A4Q7NPI8</accession>
<keyword evidence="6 10" id="KW-0915">Sodium</keyword>
<evidence type="ECO:0000256" key="8">
    <source>
        <dbReference type="ARBA" id="ARBA00023136"/>
    </source>
</evidence>
<dbReference type="Gene3D" id="6.10.140.1330">
    <property type="match status" value="1"/>
</dbReference>
<evidence type="ECO:0000256" key="5">
    <source>
        <dbReference type="ARBA" id="ARBA00022989"/>
    </source>
</evidence>
<keyword evidence="2 10" id="KW-0813">Transport</keyword>
<evidence type="ECO:0000256" key="10">
    <source>
        <dbReference type="RuleBase" id="RU366002"/>
    </source>
</evidence>
<comment type="caution">
    <text evidence="10">Lacks conserved residue(s) required for the propagation of feature annotation.</text>
</comment>
<keyword evidence="8 10" id="KW-0472">Membrane</keyword>
<reference evidence="13 14" key="1">
    <citation type="submission" date="2019-02" db="EMBL/GenBank/DDBJ databases">
        <title>Genomic Encyclopedia of Type Strains, Phase IV (KMG-IV): sequencing the most valuable type-strain genomes for metagenomic binning, comparative biology and taxonomic classification.</title>
        <authorList>
            <person name="Goeker M."/>
        </authorList>
    </citation>
    <scope>NUCLEOTIDE SEQUENCE [LARGE SCALE GENOMIC DNA]</scope>
    <source>
        <strain evidence="13 14">DSM 45622</strain>
    </source>
</reference>
<dbReference type="EMBL" id="SGXD01000003">
    <property type="protein sequence ID" value="RZS87093.1"/>
    <property type="molecule type" value="Genomic_DNA"/>
</dbReference>
<sequence length="528" mass="55713">MHAQVQALALVVVVAFVYALARRVGALPPLLLVLVGLVASFVPGVPEYSLDPSVVLTLFLPPLLYAAAIQTSLPGFRANLRPIGLLAVGCVLFTTAVVAVVAHAAVPGLPWAAAFALGAIVAPPDAVAATAVARKAGLPRRVVTILEGESLVNDATALTALRVAAGAVTAATSWPHAVLELVVSAVGGAVVGLLTATFVTWLRRRTTDTVLDSTVSLLTPFAAYAAAESWASGVLAVVVAGLLLGHRSPLLQSPQSRLQQASLWRMIEFLLQGVLFALLGLQLAPVLRGLDEDAGVAVRASVLVALAVVLTRPLWVFPGTYLPRLVPRIARTEPPVPWQSPVVISWAGMRGAVSLAAALSLDEHFPHRRLVIVITFVVIGTTLLLQGSTLPLVIRRSGLQPADPTQDVLAEAAVKQRAARAAEAELDLAVGETDLPHGVEDRLRAGARHRALAAWERLGGGPGGSGQGDAPTERPSDAFKRVRRRMLDAERRVLVTARDEGHIDEEVMRAILRDLDLEEAMLSRDEGE</sequence>
<feature type="compositionally biased region" description="Gly residues" evidence="11">
    <location>
        <begin position="458"/>
        <end position="467"/>
    </location>
</feature>
<dbReference type="NCBIfam" id="TIGR00831">
    <property type="entry name" value="a_cpa1"/>
    <property type="match status" value="1"/>
</dbReference>
<dbReference type="GO" id="GO:0098719">
    <property type="term" value="P:sodium ion import across plasma membrane"/>
    <property type="evidence" value="ECO:0007669"/>
    <property type="project" value="TreeGrafter"/>
</dbReference>
<evidence type="ECO:0000256" key="9">
    <source>
        <dbReference type="ARBA" id="ARBA00023201"/>
    </source>
</evidence>
<dbReference type="Pfam" id="PF00999">
    <property type="entry name" value="Na_H_Exchanger"/>
    <property type="match status" value="1"/>
</dbReference>
<feature type="transmembrane region" description="Helical" evidence="10">
    <location>
        <begin position="85"/>
        <end position="105"/>
    </location>
</feature>
<evidence type="ECO:0000256" key="6">
    <source>
        <dbReference type="ARBA" id="ARBA00023053"/>
    </source>
</evidence>
<evidence type="ECO:0000259" key="12">
    <source>
        <dbReference type="Pfam" id="PF00999"/>
    </source>
</evidence>
<keyword evidence="3 10" id="KW-1003">Cell membrane</keyword>
<feature type="transmembrane region" description="Helical" evidence="10">
    <location>
        <begin position="181"/>
        <end position="201"/>
    </location>
</feature>
<dbReference type="GO" id="GO:0051453">
    <property type="term" value="P:regulation of intracellular pH"/>
    <property type="evidence" value="ECO:0007669"/>
    <property type="project" value="TreeGrafter"/>
</dbReference>
<feature type="transmembrane region" description="Helical" evidence="10">
    <location>
        <begin position="111"/>
        <end position="133"/>
    </location>
</feature>
<keyword evidence="10" id="KW-0050">Antiport</keyword>
<evidence type="ECO:0000256" key="4">
    <source>
        <dbReference type="ARBA" id="ARBA00022692"/>
    </source>
</evidence>
<evidence type="ECO:0000256" key="11">
    <source>
        <dbReference type="SAM" id="MobiDB-lite"/>
    </source>
</evidence>
<feature type="transmembrane region" description="Helical" evidence="10">
    <location>
        <begin position="266"/>
        <end position="284"/>
    </location>
</feature>
<dbReference type="AlphaFoldDB" id="A0A4Q7NPI8"/>
<dbReference type="InterPro" id="IPR018422">
    <property type="entry name" value="Cation/H_exchanger_CPA1"/>
</dbReference>
<name>A0A4Q7NPI8_9ACTN</name>
<dbReference type="Proteomes" id="UP000293638">
    <property type="component" value="Unassembled WGS sequence"/>
</dbReference>
<feature type="transmembrane region" description="Helical" evidence="10">
    <location>
        <begin position="54"/>
        <end position="73"/>
    </location>
</feature>
<keyword evidence="14" id="KW-1185">Reference proteome</keyword>
<evidence type="ECO:0000256" key="2">
    <source>
        <dbReference type="ARBA" id="ARBA00022448"/>
    </source>
</evidence>
<gene>
    <name evidence="13" type="ORF">EV189_2515</name>
</gene>
<dbReference type="InterPro" id="IPR004705">
    <property type="entry name" value="Cation/H_exchanger_CPA1_bac"/>
</dbReference>
<comment type="subcellular location">
    <subcellularLocation>
        <location evidence="1 10">Cell membrane</location>
        <topology evidence="1 10">Multi-pass membrane protein</topology>
    </subcellularLocation>
</comment>
<proteinExistence type="inferred from homology"/>
<evidence type="ECO:0000256" key="3">
    <source>
        <dbReference type="ARBA" id="ARBA00022475"/>
    </source>
</evidence>
<dbReference type="PANTHER" id="PTHR10110">
    <property type="entry name" value="SODIUM/HYDROGEN EXCHANGER"/>
    <property type="match status" value="1"/>
</dbReference>
<feature type="transmembrane region" description="Helical" evidence="10">
    <location>
        <begin position="296"/>
        <end position="317"/>
    </location>
</feature>
<feature type="region of interest" description="Disordered" evidence="11">
    <location>
        <begin position="456"/>
        <end position="478"/>
    </location>
</feature>
<feature type="transmembrane region" description="Helical" evidence="10">
    <location>
        <begin position="221"/>
        <end position="245"/>
    </location>
</feature>
<feature type="domain" description="Cation/H+ exchanger transmembrane" evidence="12">
    <location>
        <begin position="12"/>
        <end position="394"/>
    </location>
</feature>
<evidence type="ECO:0000313" key="13">
    <source>
        <dbReference type="EMBL" id="RZS87093.1"/>
    </source>
</evidence>
<keyword evidence="7 10" id="KW-0406">Ion transport</keyword>
<evidence type="ECO:0000256" key="1">
    <source>
        <dbReference type="ARBA" id="ARBA00004651"/>
    </source>
</evidence>
<organism evidence="13 14">
    <name type="scientific">Motilibacter rhizosphaerae</name>
    <dbReference type="NCBI Taxonomy" id="598652"/>
    <lineage>
        <taxon>Bacteria</taxon>
        <taxon>Bacillati</taxon>
        <taxon>Actinomycetota</taxon>
        <taxon>Actinomycetes</taxon>
        <taxon>Motilibacterales</taxon>
        <taxon>Motilibacteraceae</taxon>
        <taxon>Motilibacter</taxon>
    </lineage>
</organism>
<dbReference type="GO" id="GO:0015385">
    <property type="term" value="F:sodium:proton antiporter activity"/>
    <property type="evidence" value="ECO:0007669"/>
    <property type="project" value="InterPro"/>
</dbReference>
<dbReference type="RefSeq" id="WP_130493271.1">
    <property type="nucleotide sequence ID" value="NZ_SGXD01000003.1"/>
</dbReference>
<keyword evidence="4 10" id="KW-0812">Transmembrane</keyword>
<dbReference type="GO" id="GO:0005886">
    <property type="term" value="C:plasma membrane"/>
    <property type="evidence" value="ECO:0007669"/>
    <property type="project" value="UniProtKB-SubCell"/>
</dbReference>
<comment type="similarity">
    <text evidence="10">Belongs to the monovalent cation:proton antiporter 1 (CPA1) transporter (TC 2.A.36) family.</text>
</comment>
<dbReference type="PANTHER" id="PTHR10110:SF86">
    <property type="entry name" value="SODIUM_HYDROGEN EXCHANGER 7"/>
    <property type="match status" value="1"/>
</dbReference>
<dbReference type="OrthoDB" id="57886at2"/>
<dbReference type="GO" id="GO:0015386">
    <property type="term" value="F:potassium:proton antiporter activity"/>
    <property type="evidence" value="ECO:0007669"/>
    <property type="project" value="TreeGrafter"/>
</dbReference>
<keyword evidence="9 10" id="KW-0739">Sodium transport</keyword>
<dbReference type="InterPro" id="IPR006153">
    <property type="entry name" value="Cation/H_exchanger_TM"/>
</dbReference>
<evidence type="ECO:0000313" key="14">
    <source>
        <dbReference type="Proteomes" id="UP000293638"/>
    </source>
</evidence>
<evidence type="ECO:0000256" key="7">
    <source>
        <dbReference type="ARBA" id="ARBA00023065"/>
    </source>
</evidence>
<comment type="function">
    <text evidence="10">Na(+)/H(+) antiporter that extrudes sodium in exchange for external protons.</text>
</comment>
<keyword evidence="5 10" id="KW-1133">Transmembrane helix</keyword>
<comment type="caution">
    <text evidence="13">The sequence shown here is derived from an EMBL/GenBank/DDBJ whole genome shotgun (WGS) entry which is preliminary data.</text>
</comment>